<dbReference type="SUPFAM" id="SSF55486">
    <property type="entry name" value="Metalloproteases ('zincins'), catalytic domain"/>
    <property type="match status" value="1"/>
</dbReference>
<dbReference type="Pfam" id="PF16313">
    <property type="entry name" value="DUF4953"/>
    <property type="match status" value="1"/>
</dbReference>
<proteinExistence type="predicted"/>
<dbReference type="InterPro" id="IPR033413">
    <property type="entry name" value="DUF5117"/>
</dbReference>
<dbReference type="Gene3D" id="3.40.390.10">
    <property type="entry name" value="Collagenase (Catalytic Domain)"/>
    <property type="match status" value="1"/>
</dbReference>
<evidence type="ECO:0000313" key="3">
    <source>
        <dbReference type="EMBL" id="ASV31001.1"/>
    </source>
</evidence>
<sequence length="763" mass="88414">MNLNLQITKMTSKFFLNLVVILFVTLNSSAQTKTSKTDGLNDTAYFKLPKKFVDKPLLVINRITGYPNKLFYYGSSGMDVDYSVIVKFEIDNNQLKVTQQQYQNNVDKDDVIKTSVRKNHFNPTICYIPILSIGEKTIKINTDVFKNDIKVFSPIDDETIDKYGLEPLSNNSIVIGNIRLSKNSLLVSRTLNFTSQKSPEKHYSPNISVEQLLAFRILPENPMVRRKWDPRVGNFYLSTTKYDSDNVFIKEESFIERWALEPENKADYFNGILTKPKQPIVFYFDENVPQKWKKYVKQGILNWLPVFEKIGFKDAIEVHDKPKNAKWDNYDPNYNMIRWVSSEIKDAQGNYISDPRTGEILNGTLTLYQNYFTAINDDYFVATAAVNPVVRQAVLPDSIFGELLRSTMTHEMGHALNLGHNMIASSAYPTDSLRSSHFVQKNSFSASIMDYANYNYVAQPEDMPIPLYSEIGPYDYWAIEYAYKYTRPLNDKSKMESVYPNEEMDKYLQDEKRQYMEQEYGIRMDPTNNTGDLGDNPILSGEYGLKNLKRVMPHIVEWSLPEDADPSILLSRYDEVIKQVDLYFSKVIKLIGGKKNRLTSGMEYVTEPIDDQTTMDAMNFIARNAFTKMDWLYNPEIEKFSEENLYVNGVEKIQTDGIKRILNKDRLLRLIDYDTKNNTETTTRILRKMSDVLLVESTFENIPLNVQKAYLDRVNELIEQTTDTPILNYVLKGELDYIHKAITTKTQKEDNPLVKGFYTNFIK</sequence>
<name>A0A223V6G8_9FLAO</name>
<dbReference type="InterPro" id="IPR034032">
    <property type="entry name" value="Zn_MMP-like_bac"/>
</dbReference>
<dbReference type="GO" id="GO:0008237">
    <property type="term" value="F:metallopeptidase activity"/>
    <property type="evidence" value="ECO:0007669"/>
    <property type="project" value="InterPro"/>
</dbReference>
<dbReference type="CDD" id="cd04276">
    <property type="entry name" value="ZnMc_MMP_like_2"/>
    <property type="match status" value="1"/>
</dbReference>
<evidence type="ECO:0000259" key="2">
    <source>
        <dbReference type="Pfam" id="PF17148"/>
    </source>
</evidence>
<gene>
    <name evidence="3" type="ORF">CJ263_12670</name>
</gene>
<evidence type="ECO:0000259" key="1">
    <source>
        <dbReference type="Pfam" id="PF16313"/>
    </source>
</evidence>
<protein>
    <submittedName>
        <fullName evidence="3">Uncharacterized protein</fullName>
    </submittedName>
</protein>
<feature type="domain" description="DUF5117" evidence="2">
    <location>
        <begin position="84"/>
        <end position="262"/>
    </location>
</feature>
<dbReference type="EMBL" id="CP022957">
    <property type="protein sequence ID" value="ASV31001.1"/>
    <property type="molecule type" value="Genomic_DNA"/>
</dbReference>
<accession>A0A223V6G8</accession>
<dbReference type="InterPro" id="IPR032534">
    <property type="entry name" value="EcxA_zinc-bd"/>
</dbReference>
<feature type="domain" description="EcxA zinc-binding" evidence="1">
    <location>
        <begin position="394"/>
        <end position="689"/>
    </location>
</feature>
<dbReference type="PANTHER" id="PTHR38478:SF1">
    <property type="entry name" value="ZINC DEPENDENT METALLOPROTEASE DOMAIN LIPOPROTEIN"/>
    <property type="match status" value="1"/>
</dbReference>
<keyword evidence="4" id="KW-1185">Reference proteome</keyword>
<dbReference type="PANTHER" id="PTHR38478">
    <property type="entry name" value="PEPTIDASE M1A AND M12B"/>
    <property type="match status" value="1"/>
</dbReference>
<dbReference type="Proteomes" id="UP000215244">
    <property type="component" value="Chromosome"/>
</dbReference>
<dbReference type="InterPro" id="IPR024079">
    <property type="entry name" value="MetalloPept_cat_dom_sf"/>
</dbReference>
<evidence type="ECO:0000313" key="4">
    <source>
        <dbReference type="Proteomes" id="UP000215244"/>
    </source>
</evidence>
<dbReference type="KEGG" id="marb:CJ263_12670"/>
<organism evidence="3 4">
    <name type="scientific">Maribacter cobaltidurans</name>
    <dbReference type="NCBI Taxonomy" id="1178778"/>
    <lineage>
        <taxon>Bacteria</taxon>
        <taxon>Pseudomonadati</taxon>
        <taxon>Bacteroidota</taxon>
        <taxon>Flavobacteriia</taxon>
        <taxon>Flavobacteriales</taxon>
        <taxon>Flavobacteriaceae</taxon>
        <taxon>Maribacter</taxon>
    </lineage>
</organism>
<reference evidence="3 4" key="1">
    <citation type="submission" date="2017-08" db="EMBL/GenBank/DDBJ databases">
        <title>The complete genome sequence of Maribacter sp. B1, isolated from deep-sea sediment.</title>
        <authorList>
            <person name="Wu Y.-H."/>
            <person name="Cheng H."/>
            <person name="Xu X.-W."/>
        </authorList>
    </citation>
    <scope>NUCLEOTIDE SEQUENCE [LARGE SCALE GENOMIC DNA]</scope>
    <source>
        <strain evidence="3 4">B1</strain>
    </source>
</reference>
<dbReference type="AlphaFoldDB" id="A0A223V6G8"/>
<dbReference type="Pfam" id="PF17148">
    <property type="entry name" value="DUF5117"/>
    <property type="match status" value="1"/>
</dbReference>